<dbReference type="EMBL" id="AMRL01000004">
    <property type="protein sequence ID" value="EKE77748.1"/>
    <property type="molecule type" value="Genomic_DNA"/>
</dbReference>
<accession>K2JR16</accession>
<name>K2JR16_9PROT</name>
<sequence length="136" mass="15071">MSRKNIFFKRPPKRRFGLAVAAAVLVAGGLSWSLYDGYYASGLPRCDSEPVRQEIGRALAAQWSARHSTPEVVSFRENRRRVAGDVIEARDCAARTLQDGNVGIVRYTVLQRSEGGGFRVDVMGRESQQAQQGNSR</sequence>
<comment type="caution">
    <text evidence="1">The sequence shown here is derived from an EMBL/GenBank/DDBJ whole genome shotgun (WGS) entry which is preliminary data.</text>
</comment>
<keyword evidence="2" id="KW-1185">Reference proteome</keyword>
<gene>
    <name evidence="1" type="ORF">P24_05249</name>
</gene>
<dbReference type="Proteomes" id="UP000006746">
    <property type="component" value="Unassembled WGS sequence"/>
</dbReference>
<evidence type="ECO:0000313" key="2">
    <source>
        <dbReference type="Proteomes" id="UP000006746"/>
    </source>
</evidence>
<dbReference type="RefSeq" id="WP_008943665.1">
    <property type="nucleotide sequence ID" value="NZ_AMRL01000004.1"/>
</dbReference>
<proteinExistence type="predicted"/>
<protein>
    <submittedName>
        <fullName evidence="1">Uncharacterized protein</fullName>
    </submittedName>
</protein>
<organism evidence="1 2">
    <name type="scientific">Oceanibaculum indicum P24</name>
    <dbReference type="NCBI Taxonomy" id="1207063"/>
    <lineage>
        <taxon>Bacteria</taxon>
        <taxon>Pseudomonadati</taxon>
        <taxon>Pseudomonadota</taxon>
        <taxon>Alphaproteobacteria</taxon>
        <taxon>Rhodospirillales</taxon>
        <taxon>Oceanibaculaceae</taxon>
        <taxon>Oceanibaculum</taxon>
    </lineage>
</organism>
<reference evidence="1 2" key="1">
    <citation type="journal article" date="2012" name="J. Bacteriol.">
        <title>Genome Sequence of Oceanibaculum indicum Type Strain P24.</title>
        <authorList>
            <person name="Lai Q."/>
            <person name="Shao Z."/>
        </authorList>
    </citation>
    <scope>NUCLEOTIDE SEQUENCE [LARGE SCALE GENOMIC DNA]</scope>
    <source>
        <strain evidence="1 2">P24</strain>
    </source>
</reference>
<dbReference type="STRING" id="1207063.P24_05249"/>
<evidence type="ECO:0000313" key="1">
    <source>
        <dbReference type="EMBL" id="EKE77748.1"/>
    </source>
</evidence>
<dbReference type="AlphaFoldDB" id="K2JR16"/>